<dbReference type="PROSITE" id="PS00237">
    <property type="entry name" value="G_PROTEIN_RECEP_F1_1"/>
    <property type="match status" value="2"/>
</dbReference>
<feature type="transmembrane region" description="Helical" evidence="10">
    <location>
        <begin position="560"/>
        <end position="585"/>
    </location>
</feature>
<keyword evidence="6 10" id="KW-0472">Membrane</keyword>
<evidence type="ECO:0000256" key="1">
    <source>
        <dbReference type="ARBA" id="ARBA00004141"/>
    </source>
</evidence>
<dbReference type="Pfam" id="PF00001">
    <property type="entry name" value="7tm_1"/>
    <property type="match status" value="2"/>
</dbReference>
<dbReference type="PRINTS" id="PR00237">
    <property type="entry name" value="GPCRRHODOPSN"/>
</dbReference>
<evidence type="ECO:0000256" key="10">
    <source>
        <dbReference type="SAM" id="Phobius"/>
    </source>
</evidence>
<dbReference type="InterPro" id="IPR000611">
    <property type="entry name" value="NPY_rcpt"/>
</dbReference>
<dbReference type="PRINTS" id="PR01012">
    <property type="entry name" value="NRPEPTIDEYR"/>
</dbReference>
<evidence type="ECO:0000259" key="11">
    <source>
        <dbReference type="PROSITE" id="PS50262"/>
    </source>
</evidence>
<feature type="transmembrane region" description="Helical" evidence="10">
    <location>
        <begin position="242"/>
        <end position="264"/>
    </location>
</feature>
<feature type="transmembrane region" description="Helical" evidence="10">
    <location>
        <begin position="597"/>
        <end position="621"/>
    </location>
</feature>
<feature type="transmembrane region" description="Helical" evidence="10">
    <location>
        <begin position="353"/>
        <end position="375"/>
    </location>
</feature>
<evidence type="ECO:0000256" key="8">
    <source>
        <dbReference type="ARBA" id="ARBA00023224"/>
    </source>
</evidence>
<feature type="transmembrane region" description="Helical" evidence="10">
    <location>
        <begin position="101"/>
        <end position="122"/>
    </location>
</feature>
<dbReference type="InterPro" id="IPR017452">
    <property type="entry name" value="GPCR_Rhodpsn_7TM"/>
</dbReference>
<keyword evidence="5 9" id="KW-0297">G-protein coupled receptor</keyword>
<feature type="domain" description="G-protein coupled receptors family 1 profile" evidence="11">
    <location>
        <begin position="366"/>
        <end position="618"/>
    </location>
</feature>
<organism evidence="12 13">
    <name type="scientific">Pocillopora meandrina</name>
    <dbReference type="NCBI Taxonomy" id="46732"/>
    <lineage>
        <taxon>Eukaryota</taxon>
        <taxon>Metazoa</taxon>
        <taxon>Cnidaria</taxon>
        <taxon>Anthozoa</taxon>
        <taxon>Hexacorallia</taxon>
        <taxon>Scleractinia</taxon>
        <taxon>Astrocoeniina</taxon>
        <taxon>Pocilloporidae</taxon>
        <taxon>Pocillopora</taxon>
    </lineage>
</organism>
<comment type="subcellular location">
    <subcellularLocation>
        <location evidence="1">Membrane</location>
        <topology evidence="1">Multi-pass membrane protein</topology>
    </subcellularLocation>
</comment>
<evidence type="ECO:0000256" key="7">
    <source>
        <dbReference type="ARBA" id="ARBA00023170"/>
    </source>
</evidence>
<dbReference type="GO" id="GO:0005886">
    <property type="term" value="C:plasma membrane"/>
    <property type="evidence" value="ECO:0007669"/>
    <property type="project" value="TreeGrafter"/>
</dbReference>
<feature type="transmembrane region" description="Helical" evidence="10">
    <location>
        <begin position="63"/>
        <end position="86"/>
    </location>
</feature>
<dbReference type="FunFam" id="1.20.1070.10:FF:000291">
    <property type="entry name" value="Predicted protein"/>
    <property type="match status" value="2"/>
</dbReference>
<dbReference type="Gene3D" id="1.20.1070.10">
    <property type="entry name" value="Rhodopsin 7-helix transmembrane proteins"/>
    <property type="match status" value="2"/>
</dbReference>
<keyword evidence="8 9" id="KW-0807">Transducer</keyword>
<dbReference type="EMBL" id="CALNXJ010000039">
    <property type="protein sequence ID" value="CAH3144803.1"/>
    <property type="molecule type" value="Genomic_DNA"/>
</dbReference>
<evidence type="ECO:0000256" key="5">
    <source>
        <dbReference type="ARBA" id="ARBA00023040"/>
    </source>
</evidence>
<evidence type="ECO:0000256" key="9">
    <source>
        <dbReference type="RuleBase" id="RU000688"/>
    </source>
</evidence>
<feature type="transmembrane region" description="Helical" evidence="10">
    <location>
        <begin position="143"/>
        <end position="163"/>
    </location>
</feature>
<feature type="transmembrane region" description="Helical" evidence="10">
    <location>
        <begin position="189"/>
        <end position="211"/>
    </location>
</feature>
<keyword evidence="13" id="KW-1185">Reference proteome</keyword>
<gene>
    <name evidence="12" type="ORF">PMEA_00021254</name>
</gene>
<dbReference type="PROSITE" id="PS50262">
    <property type="entry name" value="G_PROTEIN_RECEP_F1_2"/>
    <property type="match status" value="2"/>
</dbReference>
<dbReference type="PANTHER" id="PTHR45695">
    <property type="entry name" value="LEUCOKININ RECEPTOR-RELATED"/>
    <property type="match status" value="1"/>
</dbReference>
<dbReference type="Proteomes" id="UP001159428">
    <property type="component" value="Unassembled WGS sequence"/>
</dbReference>
<accession>A0AAU9XE50</accession>
<keyword evidence="3 9" id="KW-0812">Transmembrane</keyword>
<name>A0AAU9XE50_9CNID</name>
<dbReference type="PANTHER" id="PTHR45695:SF9">
    <property type="entry name" value="LEUCOKININ RECEPTOR"/>
    <property type="match status" value="1"/>
</dbReference>
<feature type="transmembrane region" description="Helical" evidence="10">
    <location>
        <begin position="387"/>
        <end position="412"/>
    </location>
</feature>
<feature type="transmembrane region" description="Helical" evidence="10">
    <location>
        <begin position="510"/>
        <end position="534"/>
    </location>
</feature>
<dbReference type="SUPFAM" id="SSF81321">
    <property type="entry name" value="Family A G protein-coupled receptor-like"/>
    <property type="match status" value="2"/>
</dbReference>
<feature type="transmembrane region" description="Helical" evidence="10">
    <location>
        <begin position="466"/>
        <end position="486"/>
    </location>
</feature>
<dbReference type="SMART" id="SM01381">
    <property type="entry name" value="7TM_GPCR_Srsx"/>
    <property type="match status" value="1"/>
</dbReference>
<keyword evidence="7 9" id="KW-0675">Receptor</keyword>
<sequence>MNNATNGTEAPQAQMDYVVEPLGLRIFRLTVYVIIFLLATFGNALVIFVVYRTRELHTVTGFLIANLAVADLGVGMLCIPFTVVYFELDFHWPFGAFMCKLLPALMACFVMGSVGTMLAISLDRHQSIVHPFGMRITRYQGKLIMLLIWLIALLPALPMLGVMTTEPYPAGVACKEDWPITTGMPYSKIYLLCTFALTYAIPLPIMILIYIKIGVKLRKAIKEGADRPGFTQAQATKRIIKMLAAVVVCYALCFLPFHTLYFMMDFGEYQSRYMYIMQSYFQVLMYGNSATNPVLYAFLGDQFKKGFKRAIRGGSQRELCVMWPTNETNMLVNTTSTPILTVAEPLGSNIFRLIVYTIIFLLTVTGNVSVLAVVYKIRELHSVTGYLIANLAVADLSVGILCIPFTVLYFELSYWPFGYALCKIIPTAQAMSVMASTGTLAAISLDRYRAIAYPYEPRITLYQARFIIVVVWLTATLVSLPFVAVMQLREDQDVLWCSEDGWPSETFKDIYNVLSFCLTYAIPLPTIAVFYTIIVMKLNKAARETSDSEGFRTAKAKGKVVKMLIVVVILYFLCFLPYHITYLWLEFGEGQQYKGKWILFSYCQVLVYANSAVNPVLYGFLSEQFRRGFARLVPCCRIWSKDYKVSRSMCSQSTYYDRKTVCVTDV</sequence>
<feature type="transmembrane region" description="Helical" evidence="10">
    <location>
        <begin position="29"/>
        <end position="51"/>
    </location>
</feature>
<feature type="transmembrane region" description="Helical" evidence="10">
    <location>
        <begin position="424"/>
        <end position="445"/>
    </location>
</feature>
<reference evidence="12 13" key="1">
    <citation type="submission" date="2022-05" db="EMBL/GenBank/DDBJ databases">
        <authorList>
            <consortium name="Genoscope - CEA"/>
            <person name="William W."/>
        </authorList>
    </citation>
    <scope>NUCLEOTIDE SEQUENCE [LARGE SCALE GENOMIC DNA]</scope>
</reference>
<proteinExistence type="inferred from homology"/>
<comment type="caution">
    <text evidence="12">The sequence shown here is derived from an EMBL/GenBank/DDBJ whole genome shotgun (WGS) entry which is preliminary data.</text>
</comment>
<dbReference type="InterPro" id="IPR000276">
    <property type="entry name" value="GPCR_Rhodpsn"/>
</dbReference>
<evidence type="ECO:0000256" key="4">
    <source>
        <dbReference type="ARBA" id="ARBA00022989"/>
    </source>
</evidence>
<evidence type="ECO:0000256" key="2">
    <source>
        <dbReference type="ARBA" id="ARBA00010663"/>
    </source>
</evidence>
<evidence type="ECO:0000256" key="3">
    <source>
        <dbReference type="ARBA" id="ARBA00022692"/>
    </source>
</evidence>
<evidence type="ECO:0000256" key="6">
    <source>
        <dbReference type="ARBA" id="ARBA00023136"/>
    </source>
</evidence>
<dbReference type="AlphaFoldDB" id="A0AAU9XE50"/>
<keyword evidence="4 10" id="KW-1133">Transmembrane helix</keyword>
<evidence type="ECO:0000313" key="12">
    <source>
        <dbReference type="EMBL" id="CAH3144803.1"/>
    </source>
</evidence>
<evidence type="ECO:0000313" key="13">
    <source>
        <dbReference type="Proteomes" id="UP001159428"/>
    </source>
</evidence>
<dbReference type="GO" id="GO:0004983">
    <property type="term" value="F:neuropeptide Y receptor activity"/>
    <property type="evidence" value="ECO:0007669"/>
    <property type="project" value="InterPro"/>
</dbReference>
<comment type="similarity">
    <text evidence="2 9">Belongs to the G-protein coupled receptor 1 family.</text>
</comment>
<protein>
    <recommendedName>
        <fullName evidence="11">G-protein coupled receptors family 1 profile domain-containing protein</fullName>
    </recommendedName>
</protein>
<feature type="domain" description="G-protein coupled receptors family 1 profile" evidence="11">
    <location>
        <begin position="42"/>
        <end position="296"/>
    </location>
</feature>